<sequence>MDNSELIAAQIAASKAYSAGNRLAERTDKLDRIDPDKLADQDIGRLLSNPAAFWAMAVTKEACGNGELAGALALSNQVASAQMAVGDVTFVRDSLIGQAQWLGVVAIKMMTRAEGQKNSHISAQSIKLALTAQRQAAQCLINAAALDKQRV</sequence>
<dbReference type="EMBL" id="JACHHQ010000001">
    <property type="protein sequence ID" value="MBB5198295.1"/>
    <property type="molecule type" value="Genomic_DNA"/>
</dbReference>
<gene>
    <name evidence="1" type="ORF">HNR39_000105</name>
</gene>
<keyword evidence="2" id="KW-1185">Reference proteome</keyword>
<protein>
    <submittedName>
        <fullName evidence="1">Uncharacterized protein</fullName>
    </submittedName>
</protein>
<dbReference type="Proteomes" id="UP000571084">
    <property type="component" value="Unassembled WGS sequence"/>
</dbReference>
<dbReference type="RefSeq" id="WP_168052205.1">
    <property type="nucleotide sequence ID" value="NZ_JAAOZT010000002.1"/>
</dbReference>
<reference evidence="1 2" key="1">
    <citation type="submission" date="2020-08" db="EMBL/GenBank/DDBJ databases">
        <title>Genomic Encyclopedia of Type Strains, Phase IV (KMG-IV): sequencing the most valuable type-strain genomes for metagenomic binning, comparative biology and taxonomic classification.</title>
        <authorList>
            <person name="Goeker M."/>
        </authorList>
    </citation>
    <scope>NUCLEOTIDE SEQUENCE [LARGE SCALE GENOMIC DNA]</scope>
    <source>
        <strain evidence="1 2">DSM 23240</strain>
    </source>
</reference>
<accession>A0A840RKX5</accession>
<evidence type="ECO:0000313" key="2">
    <source>
        <dbReference type="Proteomes" id="UP000571084"/>
    </source>
</evidence>
<name>A0A840RKX5_9BURK</name>
<dbReference type="AlphaFoldDB" id="A0A840RKX5"/>
<proteinExistence type="predicted"/>
<organism evidence="1 2">
    <name type="scientific">Glaciimonas immobilis</name>
    <dbReference type="NCBI Taxonomy" id="728004"/>
    <lineage>
        <taxon>Bacteria</taxon>
        <taxon>Pseudomonadati</taxon>
        <taxon>Pseudomonadota</taxon>
        <taxon>Betaproteobacteria</taxon>
        <taxon>Burkholderiales</taxon>
        <taxon>Oxalobacteraceae</taxon>
        <taxon>Glaciimonas</taxon>
    </lineage>
</organism>
<evidence type="ECO:0000313" key="1">
    <source>
        <dbReference type="EMBL" id="MBB5198295.1"/>
    </source>
</evidence>
<comment type="caution">
    <text evidence="1">The sequence shown here is derived from an EMBL/GenBank/DDBJ whole genome shotgun (WGS) entry which is preliminary data.</text>
</comment>